<protein>
    <submittedName>
        <fullName evidence="2">Uncharacterized protein</fullName>
    </submittedName>
</protein>
<reference evidence="2" key="1">
    <citation type="submission" date="2023-04" db="EMBL/GenBank/DDBJ databases">
        <authorList>
            <consortium name="ELIXIR-Norway"/>
        </authorList>
    </citation>
    <scope>NUCLEOTIDE SEQUENCE [LARGE SCALE GENOMIC DNA]</scope>
</reference>
<proteinExistence type="predicted"/>
<keyword evidence="3" id="KW-1185">Reference proteome</keyword>
<sequence>MGAAGAHGPAGRGGGWARPGAPGAEAPAESPGRPPHRGASERRVRGDPLALASPIPEEAQRPGRVRGGWSPPAPDRDWRRRGRAAGGGERGRAVHRASGVRLRAGEGGAAFGLVVRLVGRQRRAHG</sequence>
<evidence type="ECO:0000313" key="2">
    <source>
        <dbReference type="EMBL" id="CAI9155614.1"/>
    </source>
</evidence>
<feature type="compositionally biased region" description="Gly residues" evidence="1">
    <location>
        <begin position="8"/>
        <end position="17"/>
    </location>
</feature>
<organism evidence="2 3">
    <name type="scientific">Rangifer tarandus platyrhynchus</name>
    <name type="common">Svalbard reindeer</name>
    <dbReference type="NCBI Taxonomy" id="3082113"/>
    <lineage>
        <taxon>Eukaryota</taxon>
        <taxon>Metazoa</taxon>
        <taxon>Chordata</taxon>
        <taxon>Craniata</taxon>
        <taxon>Vertebrata</taxon>
        <taxon>Euteleostomi</taxon>
        <taxon>Mammalia</taxon>
        <taxon>Eutheria</taxon>
        <taxon>Laurasiatheria</taxon>
        <taxon>Artiodactyla</taxon>
        <taxon>Ruminantia</taxon>
        <taxon>Pecora</taxon>
        <taxon>Cervidae</taxon>
        <taxon>Odocoileinae</taxon>
        <taxon>Rangifer</taxon>
    </lineage>
</organism>
<accession>A0ABN8Y204</accession>
<feature type="region of interest" description="Disordered" evidence="1">
    <location>
        <begin position="1"/>
        <end position="96"/>
    </location>
</feature>
<evidence type="ECO:0000256" key="1">
    <source>
        <dbReference type="SAM" id="MobiDB-lite"/>
    </source>
</evidence>
<feature type="compositionally biased region" description="Low complexity" evidence="1">
    <location>
        <begin position="18"/>
        <end position="31"/>
    </location>
</feature>
<name>A0ABN8Y204_RANTA</name>
<evidence type="ECO:0000313" key="3">
    <source>
        <dbReference type="Proteomes" id="UP001176941"/>
    </source>
</evidence>
<gene>
    <name evidence="2" type="ORF">MRATA1EN1_LOCUS4576</name>
</gene>
<dbReference type="Proteomes" id="UP001176941">
    <property type="component" value="Chromosome 12"/>
</dbReference>
<dbReference type="EMBL" id="OX459948">
    <property type="protein sequence ID" value="CAI9155614.1"/>
    <property type="molecule type" value="Genomic_DNA"/>
</dbReference>